<feature type="compositionally biased region" description="Acidic residues" evidence="1">
    <location>
        <begin position="194"/>
        <end position="204"/>
    </location>
</feature>
<proteinExistence type="predicted"/>
<feature type="compositionally biased region" description="Acidic residues" evidence="1">
    <location>
        <begin position="466"/>
        <end position="478"/>
    </location>
</feature>
<reference evidence="3 4" key="1">
    <citation type="submission" date="2015-04" db="EMBL/GenBank/DDBJ databases">
        <title>The draft genome sequence of Erythrobacter luteus KA37.</title>
        <authorList>
            <person name="Zhuang L."/>
            <person name="Liu Y."/>
            <person name="Shao Z."/>
        </authorList>
    </citation>
    <scope>NUCLEOTIDE SEQUENCE [LARGE SCALE GENOMIC DNA]</scope>
    <source>
        <strain evidence="3 4">KA37</strain>
    </source>
</reference>
<feature type="compositionally biased region" description="Low complexity" evidence="1">
    <location>
        <begin position="423"/>
        <end position="438"/>
    </location>
</feature>
<dbReference type="AlphaFoldDB" id="A0A0G9MY65"/>
<feature type="compositionally biased region" description="Basic and acidic residues" evidence="1">
    <location>
        <begin position="598"/>
        <end position="613"/>
    </location>
</feature>
<keyword evidence="2" id="KW-0812">Transmembrane</keyword>
<feature type="compositionally biased region" description="Pro residues" evidence="1">
    <location>
        <begin position="507"/>
        <end position="521"/>
    </location>
</feature>
<evidence type="ECO:0000313" key="3">
    <source>
        <dbReference type="EMBL" id="KLE34213.1"/>
    </source>
</evidence>
<feature type="compositionally biased region" description="Basic and acidic residues" evidence="1">
    <location>
        <begin position="543"/>
        <end position="555"/>
    </location>
</feature>
<name>A0A0G9MY65_9SPHN</name>
<evidence type="ECO:0000313" key="4">
    <source>
        <dbReference type="Proteomes" id="UP000053464"/>
    </source>
</evidence>
<feature type="compositionally biased region" description="Acidic residues" evidence="1">
    <location>
        <begin position="116"/>
        <end position="133"/>
    </location>
</feature>
<feature type="region of interest" description="Disordered" evidence="1">
    <location>
        <begin position="371"/>
        <end position="408"/>
    </location>
</feature>
<feature type="region of interest" description="Disordered" evidence="1">
    <location>
        <begin position="101"/>
        <end position="136"/>
    </location>
</feature>
<keyword evidence="4" id="KW-1185">Reference proteome</keyword>
<feature type="transmembrane region" description="Helical" evidence="2">
    <location>
        <begin position="21"/>
        <end position="43"/>
    </location>
</feature>
<sequence>MDHSAKRGGRPPVSAHPAFPAIVALWFAALFGLGSLIVPVQLVERVVTATGLAALVPEAAPPLGFTARAAIALVATVLGALLGLVAARRVVGPRTPAVADMRPARGKRSKVARETYDEDDCDEPMFDDEDDFPEDRPILGRRRALAMDADEDATSTLLEPAPLPGNGLPAYAAEPESHDDAFDLAEAEELADIEELAEIEEEPAEPASASEEPRQEVVRPVLAQKPLRQPQPDPLPFSPPSMLRREVPAAAEETAEAQPFDQPAEPATQDAARPFDAPSPFHPSDPEPTVQEPQGDTTSEDPVSDIPPFEAFARPLAQSEDDPPIALAEDFDAAPADAEPAEHEGEGLVQLVQRLGSTLERHRAFVAERQAAAAAAGAASQAPQPMAEQSAHAAPPVPEDFDPAAADDAAEAMAAYFSRPGAALAAAPSAPAEDAPNATAPMPGMGYAPFSSAIRVNAGKGPFDAPADDLAEDDEDLDGLAASFSLPLGTATTRATPTPRPSFDIAPPAPQPAPQPAPAPRPAAEVPASVDRTYGSLSGIENPFKRGEEFVRIEEPEPEMAQPAVQFPNEEARRPAVQPAPTGGARPFDPPSAQRSAEPQHRASNDDNERALREALLNLQRMSK</sequence>
<dbReference type="Proteomes" id="UP000053464">
    <property type="component" value="Unassembled WGS sequence"/>
</dbReference>
<accession>A0A0G9MY65</accession>
<feature type="transmembrane region" description="Helical" evidence="2">
    <location>
        <begin position="63"/>
        <end position="87"/>
    </location>
</feature>
<protein>
    <submittedName>
        <fullName evidence="3">Uncharacterized protein</fullName>
    </submittedName>
</protein>
<feature type="compositionally biased region" description="Low complexity" evidence="1">
    <location>
        <begin position="371"/>
        <end position="387"/>
    </location>
</feature>
<dbReference type="PATRIC" id="fig|1581420.6.peg.1658"/>
<evidence type="ECO:0000256" key="2">
    <source>
        <dbReference type="SAM" id="Phobius"/>
    </source>
</evidence>
<dbReference type="EMBL" id="LBHB01000002">
    <property type="protein sequence ID" value="KLE34213.1"/>
    <property type="molecule type" value="Genomic_DNA"/>
</dbReference>
<keyword evidence="2" id="KW-0472">Membrane</keyword>
<comment type="caution">
    <text evidence="3">The sequence shown here is derived from an EMBL/GenBank/DDBJ whole genome shotgun (WGS) entry which is preliminary data.</text>
</comment>
<feature type="compositionally biased region" description="Pro residues" evidence="1">
    <location>
        <begin position="229"/>
        <end position="239"/>
    </location>
</feature>
<feature type="region of interest" description="Disordered" evidence="1">
    <location>
        <begin position="194"/>
        <end position="349"/>
    </location>
</feature>
<gene>
    <name evidence="3" type="ORF">AAW00_08075</name>
</gene>
<dbReference type="STRING" id="1581420.AAW00_08075"/>
<organism evidence="3 4">
    <name type="scientific">Aurantiacibacter luteus</name>
    <dbReference type="NCBI Taxonomy" id="1581420"/>
    <lineage>
        <taxon>Bacteria</taxon>
        <taxon>Pseudomonadati</taxon>
        <taxon>Pseudomonadota</taxon>
        <taxon>Alphaproteobacteria</taxon>
        <taxon>Sphingomonadales</taxon>
        <taxon>Erythrobacteraceae</taxon>
        <taxon>Aurantiacibacter</taxon>
    </lineage>
</organism>
<keyword evidence="2" id="KW-1133">Transmembrane helix</keyword>
<feature type="region of interest" description="Disordered" evidence="1">
    <location>
        <begin position="457"/>
        <end position="624"/>
    </location>
</feature>
<feature type="region of interest" description="Disordered" evidence="1">
    <location>
        <begin position="423"/>
        <end position="445"/>
    </location>
</feature>
<evidence type="ECO:0000256" key="1">
    <source>
        <dbReference type="SAM" id="MobiDB-lite"/>
    </source>
</evidence>